<dbReference type="Proteomes" id="UP000320244">
    <property type="component" value="Unassembled WGS sequence"/>
</dbReference>
<sequence length="70" mass="7591">MRGVRPGEQQVIVDRVACTAHGVCAVVSNGAVELDEFGYPVQSRITLTRAEAHPLVQQCPARALILARHQ</sequence>
<name>A0A563DUA2_9MICO</name>
<comment type="caution">
    <text evidence="1">The sequence shown here is derived from an EMBL/GenBank/DDBJ whole genome shotgun (WGS) entry which is preliminary data.</text>
</comment>
<dbReference type="Gene3D" id="3.30.70.20">
    <property type="match status" value="1"/>
</dbReference>
<organism evidence="1 2">
    <name type="scientific">Leekyejoonella antrihumi</name>
    <dbReference type="NCBI Taxonomy" id="1660198"/>
    <lineage>
        <taxon>Bacteria</taxon>
        <taxon>Bacillati</taxon>
        <taxon>Actinomycetota</taxon>
        <taxon>Actinomycetes</taxon>
        <taxon>Micrococcales</taxon>
        <taxon>Dermacoccaceae</taxon>
        <taxon>Leekyejoonella</taxon>
    </lineage>
</organism>
<reference evidence="1 2" key="1">
    <citation type="submission" date="2019-05" db="EMBL/GenBank/DDBJ databases">
        <authorList>
            <person name="Lee S.D."/>
        </authorList>
    </citation>
    <scope>NUCLEOTIDE SEQUENCE [LARGE SCALE GENOMIC DNA]</scope>
    <source>
        <strain evidence="1 2">C5-26</strain>
    </source>
</reference>
<dbReference type="EMBL" id="VCQV01000035">
    <property type="protein sequence ID" value="TWP33837.1"/>
    <property type="molecule type" value="Genomic_DNA"/>
</dbReference>
<keyword evidence="2" id="KW-1185">Reference proteome</keyword>
<gene>
    <name evidence="1" type="ORF">FGL98_19860</name>
</gene>
<protein>
    <submittedName>
        <fullName evidence="1">Ferredoxin</fullName>
    </submittedName>
</protein>
<dbReference type="OrthoDB" id="4741951at2"/>
<evidence type="ECO:0000313" key="1">
    <source>
        <dbReference type="EMBL" id="TWP33837.1"/>
    </source>
</evidence>
<reference evidence="1 2" key="2">
    <citation type="submission" date="2019-08" db="EMBL/GenBank/DDBJ databases">
        <title>Jejuicoccus antrihumi gen. nov., sp. nov., a new member of the family Dermacoccaceae isolated from a cave.</title>
        <authorList>
            <person name="Schumann P."/>
            <person name="Kim I.S."/>
        </authorList>
    </citation>
    <scope>NUCLEOTIDE SEQUENCE [LARGE SCALE GENOMIC DNA]</scope>
    <source>
        <strain evidence="1 2">C5-26</strain>
    </source>
</reference>
<evidence type="ECO:0000313" key="2">
    <source>
        <dbReference type="Proteomes" id="UP000320244"/>
    </source>
</evidence>
<accession>A0A563DUA2</accession>
<proteinExistence type="predicted"/>
<dbReference type="AlphaFoldDB" id="A0A563DUA2"/>
<dbReference type="RefSeq" id="WP_146319730.1">
    <property type="nucleotide sequence ID" value="NZ_VCQV01000035.1"/>
</dbReference>